<dbReference type="RefSeq" id="WP_035918057.1">
    <property type="nucleotide sequence ID" value="NZ_AVPJ01000015.1"/>
</dbReference>
<evidence type="ECO:0000313" key="2">
    <source>
        <dbReference type="EMBL" id="KGN30902.1"/>
    </source>
</evidence>
<dbReference type="EMBL" id="AVPJ01000015">
    <property type="protein sequence ID" value="KGN30902.1"/>
    <property type="molecule type" value="Genomic_DNA"/>
</dbReference>
<keyword evidence="3" id="KW-1185">Reference proteome</keyword>
<evidence type="ECO:0000256" key="1">
    <source>
        <dbReference type="SAM" id="Phobius"/>
    </source>
</evidence>
<evidence type="ECO:0000313" key="3">
    <source>
        <dbReference type="Proteomes" id="UP000030002"/>
    </source>
</evidence>
<sequence length="169" mass="17988">MPNDIDGAELPSFASDLATELRVLGLVAGFAVAAVLLWQGLVMFGPAWAVSQGHGVRGEFVVELHRCGKECDHYGTFTSSGGDVTFEKVNLIRGGGALGERIPAVHVGEDDPPTKVYAEESNGLLFSVGLIVVGAFAIVATLGVLIEGVVLWRRQQSAEDAWLERLRQA</sequence>
<protein>
    <submittedName>
        <fullName evidence="2">Uncharacterized protein</fullName>
    </submittedName>
</protein>
<dbReference type="STRING" id="1385520.N802_05760"/>
<organism evidence="2 3">
    <name type="scientific">Knoellia sinensis KCTC 19936</name>
    <dbReference type="NCBI Taxonomy" id="1385520"/>
    <lineage>
        <taxon>Bacteria</taxon>
        <taxon>Bacillati</taxon>
        <taxon>Actinomycetota</taxon>
        <taxon>Actinomycetes</taxon>
        <taxon>Micrococcales</taxon>
        <taxon>Intrasporangiaceae</taxon>
        <taxon>Knoellia</taxon>
    </lineage>
</organism>
<feature type="transmembrane region" description="Helical" evidence="1">
    <location>
        <begin position="124"/>
        <end position="146"/>
    </location>
</feature>
<gene>
    <name evidence="2" type="ORF">N802_05760</name>
</gene>
<accession>A0A0A0J458</accession>
<keyword evidence="1" id="KW-0472">Membrane</keyword>
<comment type="caution">
    <text evidence="2">The sequence shown here is derived from an EMBL/GenBank/DDBJ whole genome shotgun (WGS) entry which is preliminary data.</text>
</comment>
<dbReference type="AlphaFoldDB" id="A0A0A0J458"/>
<dbReference type="Proteomes" id="UP000030002">
    <property type="component" value="Unassembled WGS sequence"/>
</dbReference>
<keyword evidence="1" id="KW-0812">Transmembrane</keyword>
<proteinExistence type="predicted"/>
<feature type="transmembrane region" description="Helical" evidence="1">
    <location>
        <begin position="21"/>
        <end position="41"/>
    </location>
</feature>
<keyword evidence="1" id="KW-1133">Transmembrane helix</keyword>
<reference evidence="2 3" key="1">
    <citation type="submission" date="2013-08" db="EMBL/GenBank/DDBJ databases">
        <title>The genome sequence of Knoellia sinensis.</title>
        <authorList>
            <person name="Zhu W."/>
            <person name="Wang G."/>
        </authorList>
    </citation>
    <scope>NUCLEOTIDE SEQUENCE [LARGE SCALE GENOMIC DNA]</scope>
    <source>
        <strain evidence="2 3">KCTC 19936</strain>
    </source>
</reference>
<name>A0A0A0J458_9MICO</name>